<feature type="domain" description="CP-type G" evidence="1">
    <location>
        <begin position="60"/>
        <end position="224"/>
    </location>
</feature>
<dbReference type="PANTHER" id="PTHR46434">
    <property type="entry name" value="GENETIC INTERACTOR OF PROHIBITINS 3, MITOCHONDRIAL"/>
    <property type="match status" value="1"/>
</dbReference>
<dbReference type="Gene3D" id="3.40.50.300">
    <property type="entry name" value="P-loop containing nucleotide triphosphate hydrolases"/>
    <property type="match status" value="1"/>
</dbReference>
<evidence type="ECO:0000259" key="1">
    <source>
        <dbReference type="PROSITE" id="PS51721"/>
    </source>
</evidence>
<reference evidence="2" key="1">
    <citation type="journal article" date="2014" name="Int. J. Syst. Evol. Microbiol.">
        <title>Complete genome sequence of Corynebacterium casei LMG S-19264T (=DSM 44701T), isolated from a smear-ripened cheese.</title>
        <authorList>
            <consortium name="US DOE Joint Genome Institute (JGI-PGF)"/>
            <person name="Walter F."/>
            <person name="Albersmeier A."/>
            <person name="Kalinowski J."/>
            <person name="Ruckert C."/>
        </authorList>
    </citation>
    <scope>NUCLEOTIDE SEQUENCE</scope>
    <source>
        <strain evidence="2">CGMCC 1.15371</strain>
    </source>
</reference>
<dbReference type="InterPro" id="IPR050896">
    <property type="entry name" value="Mito_lipid_metab_GTPase"/>
</dbReference>
<reference evidence="2" key="2">
    <citation type="submission" date="2020-09" db="EMBL/GenBank/DDBJ databases">
        <authorList>
            <person name="Sun Q."/>
            <person name="Zhou Y."/>
        </authorList>
    </citation>
    <scope>NUCLEOTIDE SEQUENCE</scope>
    <source>
        <strain evidence="2">CGMCC 1.15371</strain>
    </source>
</reference>
<dbReference type="EMBL" id="BMIR01000009">
    <property type="protein sequence ID" value="GGE43336.1"/>
    <property type="molecule type" value="Genomic_DNA"/>
</dbReference>
<evidence type="ECO:0000313" key="2">
    <source>
        <dbReference type="EMBL" id="GGE43336.1"/>
    </source>
</evidence>
<dbReference type="GO" id="GO:0005525">
    <property type="term" value="F:GTP binding"/>
    <property type="evidence" value="ECO:0007669"/>
    <property type="project" value="InterPro"/>
</dbReference>
<dbReference type="InterPro" id="IPR027417">
    <property type="entry name" value="P-loop_NTPase"/>
</dbReference>
<dbReference type="InterPro" id="IPR048422">
    <property type="entry name" value="NOA1/YqeH-like_C"/>
</dbReference>
<dbReference type="PROSITE" id="PS51721">
    <property type="entry name" value="G_CP"/>
    <property type="match status" value="1"/>
</dbReference>
<dbReference type="InterPro" id="IPR019988">
    <property type="entry name" value="GTP-bd_ribosome_bgen_YqeH"/>
</dbReference>
<dbReference type="SUPFAM" id="SSF52540">
    <property type="entry name" value="P-loop containing nucleoside triphosphate hydrolases"/>
    <property type="match status" value="1"/>
</dbReference>
<dbReference type="Proteomes" id="UP000628775">
    <property type="component" value="Unassembled WGS sequence"/>
</dbReference>
<keyword evidence="3" id="KW-1185">Reference proteome</keyword>
<dbReference type="AlphaFoldDB" id="A0A8J2YHL5"/>
<organism evidence="2 3">
    <name type="scientific">Pullulanibacillus camelliae</name>
    <dbReference type="NCBI Taxonomy" id="1707096"/>
    <lineage>
        <taxon>Bacteria</taxon>
        <taxon>Bacillati</taxon>
        <taxon>Bacillota</taxon>
        <taxon>Bacilli</taxon>
        <taxon>Bacillales</taxon>
        <taxon>Sporolactobacillaceae</taxon>
        <taxon>Pullulanibacillus</taxon>
    </lineage>
</organism>
<dbReference type="CDD" id="cd01855">
    <property type="entry name" value="YqeH"/>
    <property type="match status" value="1"/>
</dbReference>
<dbReference type="PANTHER" id="PTHR46434:SF1">
    <property type="entry name" value="GENETIC INTERACTOR OF PROHIBITINS 3, MITOCHONDRIAL"/>
    <property type="match status" value="1"/>
</dbReference>
<dbReference type="InterPro" id="IPR006073">
    <property type="entry name" value="GTP-bd"/>
</dbReference>
<accession>A0A8J2YHL5</accession>
<dbReference type="InterPro" id="IPR030378">
    <property type="entry name" value="G_CP_dom"/>
</dbReference>
<protein>
    <submittedName>
        <fullName evidence="2">Ribosome biogenesis GTPase YqeH</fullName>
    </submittedName>
</protein>
<dbReference type="RefSeq" id="WP_188693773.1">
    <property type="nucleotide sequence ID" value="NZ_BMIR01000009.1"/>
</dbReference>
<dbReference type="Pfam" id="PF21516">
    <property type="entry name" value="YqeH-like_C"/>
    <property type="match status" value="1"/>
</dbReference>
<proteinExistence type="predicted"/>
<sequence>MTEQIFCAGCGIPIQTEDKQAIGYAPPSALKRDVVICQRCFRLKHYNEVPDISLSDDAFIQLLQSIGETEALVINLVDIFDFNGSWIPGLHRFVGHNDVLLVGNKADVLPHSTNPDKLKNWMHQASRELGLRPLDIFLISAETGMGIDELASAIEDYRKGKDVYIVGATNVGKSTFINKLIDTLGGEQHLKLTTSQFPGTTLNFIGIPLDDGRSLYDTPGIINHHQMAHYIDYDELKTITPKKEIKPKVYQLNEKQTLFFGGLARIDYMGSGRRSLICYVSNALYIHRTKQENADRLYAEQIGEMLVPPHDKTVDLELVQHDFSLKQENMDVVFSGLGWISVKGHGAQIRAYAPKGVRVSVRPSIIQG</sequence>
<gene>
    <name evidence="2" type="ORF">GCM10011391_22690</name>
</gene>
<evidence type="ECO:0000313" key="3">
    <source>
        <dbReference type="Proteomes" id="UP000628775"/>
    </source>
</evidence>
<comment type="caution">
    <text evidence="2">The sequence shown here is derived from an EMBL/GenBank/DDBJ whole genome shotgun (WGS) entry which is preliminary data.</text>
</comment>
<dbReference type="Pfam" id="PF01926">
    <property type="entry name" value="MMR_HSR1"/>
    <property type="match status" value="1"/>
</dbReference>
<dbReference type="NCBIfam" id="TIGR03597">
    <property type="entry name" value="GTPase_YqeH"/>
    <property type="match status" value="1"/>
</dbReference>
<name>A0A8J2YHL5_9BACL</name>